<dbReference type="Proteomes" id="UP000054845">
    <property type="component" value="Unassembled WGS sequence"/>
</dbReference>
<protein>
    <submittedName>
        <fullName evidence="1">Uncharacterized protein</fullName>
    </submittedName>
</protein>
<evidence type="ECO:0000313" key="2">
    <source>
        <dbReference type="Proteomes" id="UP000054845"/>
    </source>
</evidence>
<organism evidence="1 2">
    <name type="scientific">Ceraceosorus bombacis</name>
    <dbReference type="NCBI Taxonomy" id="401625"/>
    <lineage>
        <taxon>Eukaryota</taxon>
        <taxon>Fungi</taxon>
        <taxon>Dikarya</taxon>
        <taxon>Basidiomycota</taxon>
        <taxon>Ustilaginomycotina</taxon>
        <taxon>Exobasidiomycetes</taxon>
        <taxon>Ceraceosorales</taxon>
        <taxon>Ceraceosoraceae</taxon>
        <taxon>Ceraceosorus</taxon>
    </lineage>
</organism>
<dbReference type="AlphaFoldDB" id="A0A0P1BF43"/>
<evidence type="ECO:0000313" key="1">
    <source>
        <dbReference type="EMBL" id="CEH14519.1"/>
    </source>
</evidence>
<proteinExistence type="predicted"/>
<reference evidence="1 2" key="1">
    <citation type="submission" date="2014-09" db="EMBL/GenBank/DDBJ databases">
        <authorList>
            <person name="Magalhaes I.L.F."/>
            <person name="Oliveira U."/>
            <person name="Santos F.R."/>
            <person name="Vidigal T.H.D.A."/>
            <person name="Brescovit A.D."/>
            <person name="Santos A.J."/>
        </authorList>
    </citation>
    <scope>NUCLEOTIDE SEQUENCE [LARGE SCALE GENOMIC DNA]</scope>
</reference>
<accession>A0A0P1BF43</accession>
<sequence length="100" mass="11135">MIAVMARKREGRAADVTSVFKAAAASFPYDRAGVAGKQERRAVWPYPQAAKRNACLSTCSSALTLHFFSHDTKLTIWLFAKMMLRGNAHIHVDQRLCVDP</sequence>
<name>A0A0P1BF43_9BASI</name>
<dbReference type="EMBL" id="CCYA01000243">
    <property type="protein sequence ID" value="CEH14519.1"/>
    <property type="molecule type" value="Genomic_DNA"/>
</dbReference>
<keyword evidence="2" id="KW-1185">Reference proteome</keyword>